<sequence>MRPDMNELSLGASADDAECIFLLPNKPLLPEDEEGKQLTSADVAHIIELNGNHWRKIFTIMAKLASPSSEDWRQFRDLQLLEKVRLVFCIEQLEDFSGLVYLVGNSFKEILPVNDQALAVGEKHTAYIYQSRVWCPYLDYRQFPNILVESLREHLKERPCLHR</sequence>
<comment type="caution">
    <text evidence="1">The sequence shown here is derived from an EMBL/GenBank/DDBJ whole genome shotgun (WGS) entry which is preliminary data.</text>
</comment>
<keyword evidence="2" id="KW-1185">Reference proteome</keyword>
<accession>A0ABT2YS97</accession>
<reference evidence="1 2" key="1">
    <citation type="submission" date="2022-10" db="EMBL/GenBank/DDBJ databases">
        <title>Marinomonas transparenta sp. nov. and Marinomonas sargassi sp. nov., isolated from marine alga (Sargassum natans (L.) Gaillon).</title>
        <authorList>
            <person name="Wang Y."/>
        </authorList>
    </citation>
    <scope>NUCLEOTIDE SEQUENCE [LARGE SCALE GENOMIC DNA]</scope>
    <source>
        <strain evidence="1 2">C2222</strain>
    </source>
</reference>
<dbReference type="InterPro" id="IPR054222">
    <property type="entry name" value="DUF6942"/>
</dbReference>
<dbReference type="Pfam" id="PF22098">
    <property type="entry name" value="DUF6942"/>
    <property type="match status" value="1"/>
</dbReference>
<dbReference type="Proteomes" id="UP001209713">
    <property type="component" value="Unassembled WGS sequence"/>
</dbReference>
<dbReference type="EMBL" id="JAOVZB010000003">
    <property type="protein sequence ID" value="MCV2402761.1"/>
    <property type="molecule type" value="Genomic_DNA"/>
</dbReference>
<dbReference type="RefSeq" id="WP_263530143.1">
    <property type="nucleotide sequence ID" value="NZ_JAOVZB010000003.1"/>
</dbReference>
<protein>
    <submittedName>
        <fullName evidence="1">Uncharacterized protein</fullName>
    </submittedName>
</protein>
<evidence type="ECO:0000313" key="2">
    <source>
        <dbReference type="Proteomes" id="UP001209713"/>
    </source>
</evidence>
<proteinExistence type="predicted"/>
<evidence type="ECO:0000313" key="1">
    <source>
        <dbReference type="EMBL" id="MCV2402761.1"/>
    </source>
</evidence>
<gene>
    <name evidence="1" type="ORF">OFY17_07675</name>
</gene>
<organism evidence="1 2">
    <name type="scientific">Marinomonas sargassi</name>
    <dbReference type="NCBI Taxonomy" id="2984494"/>
    <lineage>
        <taxon>Bacteria</taxon>
        <taxon>Pseudomonadati</taxon>
        <taxon>Pseudomonadota</taxon>
        <taxon>Gammaproteobacteria</taxon>
        <taxon>Oceanospirillales</taxon>
        <taxon>Oceanospirillaceae</taxon>
        <taxon>Marinomonas</taxon>
    </lineage>
</organism>
<name>A0ABT2YS97_9GAMM</name>